<comment type="caution">
    <text evidence="2">The sequence shown here is derived from an EMBL/GenBank/DDBJ whole genome shotgun (WGS) entry which is preliminary data.</text>
</comment>
<dbReference type="Proteomes" id="UP000735302">
    <property type="component" value="Unassembled WGS sequence"/>
</dbReference>
<sequence length="81" mass="9052">MYQSASRPRAVSESASRPSAVSDSSSRRSAVSKSIQQADPMRYQSQQTDLVSISLPLKIMEFVLLMPNMFRMKFRAVLGPN</sequence>
<evidence type="ECO:0000256" key="1">
    <source>
        <dbReference type="SAM" id="MobiDB-lite"/>
    </source>
</evidence>
<feature type="compositionally biased region" description="Low complexity" evidence="1">
    <location>
        <begin position="1"/>
        <end position="34"/>
    </location>
</feature>
<evidence type="ECO:0000313" key="3">
    <source>
        <dbReference type="Proteomes" id="UP000735302"/>
    </source>
</evidence>
<reference evidence="2 3" key="1">
    <citation type="journal article" date="2021" name="Elife">
        <title>Chloroplast acquisition without the gene transfer in kleptoplastic sea slugs, Plakobranchus ocellatus.</title>
        <authorList>
            <person name="Maeda T."/>
            <person name="Takahashi S."/>
            <person name="Yoshida T."/>
            <person name="Shimamura S."/>
            <person name="Takaki Y."/>
            <person name="Nagai Y."/>
            <person name="Toyoda A."/>
            <person name="Suzuki Y."/>
            <person name="Arimoto A."/>
            <person name="Ishii H."/>
            <person name="Satoh N."/>
            <person name="Nishiyama T."/>
            <person name="Hasebe M."/>
            <person name="Maruyama T."/>
            <person name="Minagawa J."/>
            <person name="Obokata J."/>
            <person name="Shigenobu S."/>
        </authorList>
    </citation>
    <scope>NUCLEOTIDE SEQUENCE [LARGE SCALE GENOMIC DNA]</scope>
</reference>
<keyword evidence="3" id="KW-1185">Reference proteome</keyword>
<gene>
    <name evidence="2" type="ORF">PoB_003359100</name>
</gene>
<dbReference type="EMBL" id="BLXT01003833">
    <property type="protein sequence ID" value="GFO07086.1"/>
    <property type="molecule type" value="Genomic_DNA"/>
</dbReference>
<feature type="region of interest" description="Disordered" evidence="1">
    <location>
        <begin position="1"/>
        <end position="41"/>
    </location>
</feature>
<evidence type="ECO:0000313" key="2">
    <source>
        <dbReference type="EMBL" id="GFO07086.1"/>
    </source>
</evidence>
<name>A0AAV4AFJ9_9GAST</name>
<accession>A0AAV4AFJ9</accession>
<dbReference type="AlphaFoldDB" id="A0AAV4AFJ9"/>
<proteinExistence type="predicted"/>
<protein>
    <submittedName>
        <fullName evidence="2">Uncharacterized protein</fullName>
    </submittedName>
</protein>
<organism evidence="2 3">
    <name type="scientific">Plakobranchus ocellatus</name>
    <dbReference type="NCBI Taxonomy" id="259542"/>
    <lineage>
        <taxon>Eukaryota</taxon>
        <taxon>Metazoa</taxon>
        <taxon>Spiralia</taxon>
        <taxon>Lophotrochozoa</taxon>
        <taxon>Mollusca</taxon>
        <taxon>Gastropoda</taxon>
        <taxon>Heterobranchia</taxon>
        <taxon>Euthyneura</taxon>
        <taxon>Panpulmonata</taxon>
        <taxon>Sacoglossa</taxon>
        <taxon>Placobranchoidea</taxon>
        <taxon>Plakobranchidae</taxon>
        <taxon>Plakobranchus</taxon>
    </lineage>
</organism>